<dbReference type="EMBL" id="SESI01000004">
    <property type="protein sequence ID" value="TQQ78902.1"/>
    <property type="molecule type" value="Genomic_DNA"/>
</dbReference>
<evidence type="ECO:0000313" key="2">
    <source>
        <dbReference type="Proteomes" id="UP000315385"/>
    </source>
</evidence>
<keyword evidence="2" id="KW-1185">Reference proteome</keyword>
<dbReference type="AlphaFoldDB" id="A0A544QKK0"/>
<name>A0A544QKK0_9EURY</name>
<gene>
    <name evidence="1" type="ORF">EWF95_12265</name>
</gene>
<reference evidence="1 2" key="1">
    <citation type="submission" date="2019-02" db="EMBL/GenBank/DDBJ databases">
        <title>Halonotius sp. a new haloqrchaeon isolated from saline water.</title>
        <authorList>
            <person name="Duran-Viseras A."/>
            <person name="Sanchez-Porro C."/>
            <person name="Ventosa A."/>
        </authorList>
    </citation>
    <scope>NUCLEOTIDE SEQUENCE [LARGE SCALE GENOMIC DNA]</scope>
    <source>
        <strain evidence="1 2">F9-27</strain>
    </source>
</reference>
<dbReference type="OrthoDB" id="383948at2157"/>
<dbReference type="RefSeq" id="WP_142444379.1">
    <property type="nucleotide sequence ID" value="NZ_SESI01000004.1"/>
</dbReference>
<dbReference type="Proteomes" id="UP000315385">
    <property type="component" value="Unassembled WGS sequence"/>
</dbReference>
<sequence length="109" mass="12036">MHLAVATPGVSKAAVRAATAATNPVVVKATRCGRLPPTRSPTELTVCVRCCRISLHAADRVLAEIPLPVTDRVRLLDAKGVPRWLRRRFDCPVIAQPRRRQQLHSVAWD</sequence>
<evidence type="ECO:0000313" key="1">
    <source>
        <dbReference type="EMBL" id="TQQ78902.1"/>
    </source>
</evidence>
<organism evidence="1 2">
    <name type="scientific">Halonotius roseus</name>
    <dbReference type="NCBI Taxonomy" id="2511997"/>
    <lineage>
        <taxon>Archaea</taxon>
        <taxon>Methanobacteriati</taxon>
        <taxon>Methanobacteriota</taxon>
        <taxon>Stenosarchaea group</taxon>
        <taxon>Halobacteria</taxon>
        <taxon>Halobacteriales</taxon>
        <taxon>Haloferacaceae</taxon>
        <taxon>Halonotius</taxon>
    </lineage>
</organism>
<accession>A0A544QKK0</accession>
<protein>
    <submittedName>
        <fullName evidence="1">Uncharacterized protein</fullName>
    </submittedName>
</protein>
<comment type="caution">
    <text evidence="1">The sequence shown here is derived from an EMBL/GenBank/DDBJ whole genome shotgun (WGS) entry which is preliminary data.</text>
</comment>
<proteinExistence type="predicted"/>